<evidence type="ECO:0000256" key="4">
    <source>
        <dbReference type="ARBA" id="ARBA00023239"/>
    </source>
</evidence>
<reference evidence="8 9" key="1">
    <citation type="submission" date="2016-10" db="EMBL/GenBank/DDBJ databases">
        <authorList>
            <person name="de Groot N.N."/>
        </authorList>
    </citation>
    <scope>NUCLEOTIDE SEQUENCE [LARGE SCALE GENOMIC DNA]</scope>
    <source>
        <strain evidence="8 9">DSM 45317</strain>
    </source>
</reference>
<dbReference type="PIRSF" id="PIRSF001426">
    <property type="entry name" value="NHase_alpha"/>
    <property type="match status" value="1"/>
</dbReference>
<sequence>MSTDHVLPVRPDYNADPTPDPVVVARVKALESLLLEKGVLASETVDRVADLYEKEVGPRNGARAVARAWTDPDFKQRLLADPVAACAELGIGGMQGEDMVVVENTDEVHNVIVCTLCSCYPWPVLGLPPNWYKYPAYRSRIVKDPRALLRGEFELDVPDEKTIKVWDSSAEVRYWVLPQQPPGTEGLSEEELVELITRDSMIGTGLPRTPDSPAGAR</sequence>
<feature type="binding site" evidence="6">
    <location>
        <position position="114"/>
    </location>
    <ligand>
        <name>Fe(3+)</name>
        <dbReference type="ChEBI" id="CHEBI:29034"/>
    </ligand>
</feature>
<keyword evidence="9" id="KW-1185">Reference proteome</keyword>
<evidence type="ECO:0000256" key="3">
    <source>
        <dbReference type="ARBA" id="ARBA00022723"/>
    </source>
</evidence>
<protein>
    <recommendedName>
        <fullName evidence="2">nitrile hydratase</fullName>
        <ecNumber evidence="2">4.2.1.84</ecNumber>
    </recommendedName>
</protein>
<feature type="binding site" evidence="6">
    <location>
        <position position="119"/>
    </location>
    <ligand>
        <name>Fe(3+)</name>
        <dbReference type="ChEBI" id="CHEBI:29034"/>
    </ligand>
</feature>
<evidence type="ECO:0000259" key="7">
    <source>
        <dbReference type="Pfam" id="PF02979"/>
    </source>
</evidence>
<dbReference type="InterPro" id="IPR023900">
    <property type="entry name" value="CN_Hdrtase_asu/SCN_Hdrlase_gsu"/>
</dbReference>
<dbReference type="InterPro" id="IPR036648">
    <property type="entry name" value="CN_Hdrase_a/SCN_Hdrase_g_sf"/>
</dbReference>
<name>A0A1I4BLN9_9ACTN</name>
<proteinExistence type="inferred from homology"/>
<dbReference type="Gene3D" id="3.90.330.10">
    <property type="entry name" value="Nitrile hydratase alpha /Thiocyanate hydrolase gamma"/>
    <property type="match status" value="1"/>
</dbReference>
<dbReference type="GO" id="GO:0018822">
    <property type="term" value="F:nitrile hydratase activity"/>
    <property type="evidence" value="ECO:0007669"/>
    <property type="project" value="UniProtKB-EC"/>
</dbReference>
<comment type="catalytic activity">
    <reaction evidence="5">
        <text>an aliphatic primary amide = an aliphatic nitrile + H2O</text>
        <dbReference type="Rhea" id="RHEA:12673"/>
        <dbReference type="ChEBI" id="CHEBI:15377"/>
        <dbReference type="ChEBI" id="CHEBI:65285"/>
        <dbReference type="ChEBI" id="CHEBI:80291"/>
        <dbReference type="EC" id="4.2.1.84"/>
    </reaction>
</comment>
<dbReference type="RefSeq" id="WP_091322176.1">
    <property type="nucleotide sequence ID" value="NZ_FOSW01000003.1"/>
</dbReference>
<dbReference type="InterPro" id="IPR018141">
    <property type="entry name" value="Nitrile_hydratase_asu"/>
</dbReference>
<dbReference type="EMBL" id="FOSW01000003">
    <property type="protein sequence ID" value="SFK69764.1"/>
    <property type="molecule type" value="Genomic_DNA"/>
</dbReference>
<feature type="binding site" evidence="6">
    <location>
        <position position="117"/>
    </location>
    <ligand>
        <name>Fe(3+)</name>
        <dbReference type="ChEBI" id="CHEBI:29034"/>
    </ligand>
</feature>
<gene>
    <name evidence="8" type="ORF">SAMN04488085_103106</name>
</gene>
<dbReference type="OrthoDB" id="528553at2"/>
<feature type="domain" description="Nitrile hydratase alpha/Thiocyanate hydrolase gamma" evidence="7">
    <location>
        <begin position="25"/>
        <end position="204"/>
    </location>
</feature>
<feature type="binding site" evidence="6">
    <location>
        <position position="118"/>
    </location>
    <ligand>
        <name>Fe(3+)</name>
        <dbReference type="ChEBI" id="CHEBI:29034"/>
    </ligand>
</feature>
<organism evidence="8 9">
    <name type="scientific">Geodermatophilus ruber</name>
    <dbReference type="NCBI Taxonomy" id="504800"/>
    <lineage>
        <taxon>Bacteria</taxon>
        <taxon>Bacillati</taxon>
        <taxon>Actinomycetota</taxon>
        <taxon>Actinomycetes</taxon>
        <taxon>Geodermatophilales</taxon>
        <taxon>Geodermatophilaceae</taxon>
        <taxon>Geodermatophilus</taxon>
    </lineage>
</organism>
<dbReference type="InParanoid" id="A0A1I4BLN9"/>
<evidence type="ECO:0000256" key="1">
    <source>
        <dbReference type="ARBA" id="ARBA00009363"/>
    </source>
</evidence>
<evidence type="ECO:0000313" key="8">
    <source>
        <dbReference type="EMBL" id="SFK69764.1"/>
    </source>
</evidence>
<keyword evidence="4" id="KW-0456">Lyase</keyword>
<dbReference type="NCBIfam" id="TIGR01323">
    <property type="entry name" value="nitrile_alph"/>
    <property type="match status" value="1"/>
</dbReference>
<dbReference type="EC" id="4.2.1.84" evidence="2"/>
<evidence type="ECO:0000256" key="5">
    <source>
        <dbReference type="ARBA" id="ARBA00044877"/>
    </source>
</evidence>
<dbReference type="Proteomes" id="UP000199152">
    <property type="component" value="Unassembled WGS sequence"/>
</dbReference>
<dbReference type="AlphaFoldDB" id="A0A1I4BLN9"/>
<comment type="similarity">
    <text evidence="1">Belongs to the nitrile hydratase subunit alpha family.</text>
</comment>
<evidence type="ECO:0000256" key="2">
    <source>
        <dbReference type="ARBA" id="ARBA00013079"/>
    </source>
</evidence>
<dbReference type="SUPFAM" id="SSF56209">
    <property type="entry name" value="Nitrile hydratase alpha chain"/>
    <property type="match status" value="1"/>
</dbReference>
<keyword evidence="3 6" id="KW-0479">Metal-binding</keyword>
<dbReference type="STRING" id="504800.SAMN04488085_103106"/>
<evidence type="ECO:0000256" key="6">
    <source>
        <dbReference type="PIRSR" id="PIRSR001426-1"/>
    </source>
</evidence>
<dbReference type="InterPro" id="IPR004232">
    <property type="entry name" value="CN_Hdrtase_a/SCN_Hdrlase_g"/>
</dbReference>
<evidence type="ECO:0000313" key="9">
    <source>
        <dbReference type="Proteomes" id="UP000199152"/>
    </source>
</evidence>
<dbReference type="GO" id="GO:0046914">
    <property type="term" value="F:transition metal ion binding"/>
    <property type="evidence" value="ECO:0007669"/>
    <property type="project" value="InterPro"/>
</dbReference>
<dbReference type="Pfam" id="PF02979">
    <property type="entry name" value="NHase_alpha"/>
    <property type="match status" value="1"/>
</dbReference>
<keyword evidence="6" id="KW-0408">Iron</keyword>
<accession>A0A1I4BLN9</accession>